<dbReference type="Pfam" id="PF00072">
    <property type="entry name" value="Response_reg"/>
    <property type="match status" value="1"/>
</dbReference>
<dbReference type="CDD" id="cd00082">
    <property type="entry name" value="HisKA"/>
    <property type="match status" value="1"/>
</dbReference>
<reference evidence="20" key="1">
    <citation type="submission" date="2015-04" db="EMBL/GenBank/DDBJ databases">
        <authorList>
            <person name="Syromyatnikov M.Y."/>
            <person name="Popov V.N."/>
        </authorList>
    </citation>
    <scope>NUCLEOTIDE SEQUENCE</scope>
    <source>
        <strain evidence="20">MO-1</strain>
    </source>
</reference>
<dbReference type="SUPFAM" id="SSF52172">
    <property type="entry name" value="CheY-like"/>
    <property type="match status" value="1"/>
</dbReference>
<dbReference type="InterPro" id="IPR001789">
    <property type="entry name" value="Sig_transdc_resp-reg_receiver"/>
</dbReference>
<evidence type="ECO:0000259" key="17">
    <source>
        <dbReference type="PROSITE" id="PS50110"/>
    </source>
</evidence>
<evidence type="ECO:0000256" key="10">
    <source>
        <dbReference type="ARBA" id="ARBA00022989"/>
    </source>
</evidence>
<evidence type="ECO:0000256" key="11">
    <source>
        <dbReference type="ARBA" id="ARBA00023012"/>
    </source>
</evidence>
<dbReference type="FunFam" id="1.10.287.130:FF:000004">
    <property type="entry name" value="Ethylene receptor 1"/>
    <property type="match status" value="1"/>
</dbReference>
<dbReference type="InterPro" id="IPR003661">
    <property type="entry name" value="HisK_dim/P_dom"/>
</dbReference>
<dbReference type="Gene3D" id="3.40.50.2300">
    <property type="match status" value="1"/>
</dbReference>
<protein>
    <recommendedName>
        <fullName evidence="3">histidine kinase</fullName>
        <ecNumber evidence="3">2.7.13.3</ecNumber>
    </recommendedName>
</protein>
<evidence type="ECO:0000256" key="9">
    <source>
        <dbReference type="ARBA" id="ARBA00022840"/>
    </source>
</evidence>
<dbReference type="PRINTS" id="PR00344">
    <property type="entry name" value="BCTRLSENSOR"/>
</dbReference>
<feature type="domain" description="PAC" evidence="19">
    <location>
        <begin position="426"/>
        <end position="478"/>
    </location>
</feature>
<keyword evidence="11" id="KW-0902">Two-component regulatory system</keyword>
<dbReference type="GO" id="GO:0016020">
    <property type="term" value="C:membrane"/>
    <property type="evidence" value="ECO:0007669"/>
    <property type="project" value="UniProtKB-SubCell"/>
</dbReference>
<keyword evidence="10 15" id="KW-1133">Transmembrane helix</keyword>
<dbReference type="InterPro" id="IPR011006">
    <property type="entry name" value="CheY-like_superfamily"/>
</dbReference>
<evidence type="ECO:0000256" key="1">
    <source>
        <dbReference type="ARBA" id="ARBA00000085"/>
    </source>
</evidence>
<sequence>MLRVSLTTFLALATMLLAGVMVVAVGTISYQAIEESYVKEQKQAQQQLSQAITGRVQELINYLHQDLQTLSENPLLANALIDPRGRDVYLPRYFSGIEHVGQLPAELFFTNFIGQVLSRNQPESKPLLPASFISRAVESGNPLIMVKPHDQGVYLLVGYPVKLFSNQMPEGMLLAQMPVTGLLEAPQVQGIWNGSKVVEMVSLDIKDLVTGRQWHLSSGEKEDSMATAIGPSEIIHLGDETLQGELQIYGYSHQLQQIMQRLKQGHLQQGALLLVITAFLATLMAYLFGRRIDRMVGSIHTLVQGDQLTGRIATSGLRELDMLGGAFNEVLDRLTASHQAQKERELAERQARQKLARAQSIAKLGNWEWDIRSGQVSWSHEIYQIFGLDGEVTPTCDLFIEHVHPDDRGRVKQAIEVALYDESREYYCRHRVVQHNGSERWVEEYGEVQLGDNGKPISMSGTVHDVTARLLAEKAVAESEERFRQLAENIDQVFWLMDLASQRVLYVSPSCAVVWGRDVSEIYNDPEGWLEPVHPRERASLRALFLSSDKDEKFSADFTLDYDQVGHERIVSYRGYPIMNERGEVVRMAGIAEDITARRAYESYLKLARREAEKAEQAKSKFLAMMSHEIRTPMNAILGMAELLSESPLNEEQKSYLAIQMRASDTLLALIDDILSLSRIDYTAETSQLPEEAFSISEIMQHALSLIELQAQQKGVALRWSIDPNLPDRVIGSVSSLRQVLLNLVGNAIKFTDEGEISLKVSLLPAEPHLEQDETLQWQVEDSGKGISPSNLERIFSPFTQEEAYDTRAYGGTGLGLTIVQRLVERMQGRVWCESVLGRGSRFNIVTPYKPAPDQQEPAEQPAVPTQPVVGASILLAEDSNDNALLIEKILIKQGYVLTRARDGVEAVSFARLGIFDLVFMDLQMPRMDGLSAVSEIRLWEGSHGVKEPLPVVALTAHAMESDRQKSLQAGCDDFLTKPVRRDKLLAMVEKYLLRV</sequence>
<dbReference type="Pfam" id="PF02518">
    <property type="entry name" value="HATPase_c"/>
    <property type="match status" value="1"/>
</dbReference>
<evidence type="ECO:0000256" key="7">
    <source>
        <dbReference type="ARBA" id="ARBA00022741"/>
    </source>
</evidence>
<evidence type="ECO:0000259" key="18">
    <source>
        <dbReference type="PROSITE" id="PS50112"/>
    </source>
</evidence>
<keyword evidence="14" id="KW-0175">Coiled coil</keyword>
<dbReference type="Gene3D" id="2.10.70.100">
    <property type="match status" value="1"/>
</dbReference>
<dbReference type="SUPFAM" id="SSF47384">
    <property type="entry name" value="Homodimeric domain of signal transducing histidine kinase"/>
    <property type="match status" value="1"/>
</dbReference>
<dbReference type="InterPro" id="IPR001610">
    <property type="entry name" value="PAC"/>
</dbReference>
<dbReference type="InterPro" id="IPR000700">
    <property type="entry name" value="PAS-assoc_C"/>
</dbReference>
<evidence type="ECO:0000256" key="4">
    <source>
        <dbReference type="ARBA" id="ARBA00022553"/>
    </source>
</evidence>
<evidence type="ECO:0000256" key="13">
    <source>
        <dbReference type="PROSITE-ProRule" id="PRU00169"/>
    </source>
</evidence>
<comment type="catalytic activity">
    <reaction evidence="1">
        <text>ATP + protein L-histidine = ADP + protein N-phospho-L-histidine.</text>
        <dbReference type="EC" id="2.7.13.3"/>
    </reaction>
</comment>
<keyword evidence="4 13" id="KW-0597">Phosphoprotein</keyword>
<comment type="subcellular location">
    <subcellularLocation>
        <location evidence="2">Membrane</location>
    </subcellularLocation>
</comment>
<dbReference type="InterPro" id="IPR003594">
    <property type="entry name" value="HATPase_dom"/>
</dbReference>
<dbReference type="Gene3D" id="3.30.565.10">
    <property type="entry name" value="Histidine kinase-like ATPase, C-terminal domain"/>
    <property type="match status" value="1"/>
</dbReference>
<feature type="transmembrane region" description="Helical" evidence="15">
    <location>
        <begin position="270"/>
        <end position="289"/>
    </location>
</feature>
<dbReference type="InterPro" id="IPR036890">
    <property type="entry name" value="HATPase_C_sf"/>
</dbReference>
<dbReference type="InterPro" id="IPR000014">
    <property type="entry name" value="PAS"/>
</dbReference>
<dbReference type="Pfam" id="PF00512">
    <property type="entry name" value="HisKA"/>
    <property type="match status" value="1"/>
</dbReference>
<evidence type="ECO:0000256" key="8">
    <source>
        <dbReference type="ARBA" id="ARBA00022777"/>
    </source>
</evidence>
<dbReference type="GO" id="GO:0000155">
    <property type="term" value="F:phosphorelay sensor kinase activity"/>
    <property type="evidence" value="ECO:0007669"/>
    <property type="project" value="InterPro"/>
</dbReference>
<dbReference type="CDD" id="cd17546">
    <property type="entry name" value="REC_hyHK_CKI1_RcsC-like"/>
    <property type="match status" value="1"/>
</dbReference>
<dbReference type="InterPro" id="IPR013655">
    <property type="entry name" value="PAS_fold_3"/>
</dbReference>
<dbReference type="SMART" id="SM00388">
    <property type="entry name" value="HisKA"/>
    <property type="match status" value="1"/>
</dbReference>
<dbReference type="AlphaFoldDB" id="A0A1S7LI49"/>
<dbReference type="Gene3D" id="3.30.450.20">
    <property type="entry name" value="PAS domain"/>
    <property type="match status" value="2"/>
</dbReference>
<feature type="domain" description="Histidine kinase" evidence="16">
    <location>
        <begin position="625"/>
        <end position="851"/>
    </location>
</feature>
<evidence type="ECO:0000259" key="16">
    <source>
        <dbReference type="PROSITE" id="PS50109"/>
    </source>
</evidence>
<dbReference type="EC" id="2.7.13.3" evidence="3"/>
<accession>A0A1S7LI49</accession>
<dbReference type="Gene3D" id="1.10.287.130">
    <property type="match status" value="1"/>
</dbReference>
<evidence type="ECO:0000256" key="12">
    <source>
        <dbReference type="ARBA" id="ARBA00023136"/>
    </source>
</evidence>
<dbReference type="PANTHER" id="PTHR45339:SF1">
    <property type="entry name" value="HYBRID SIGNAL TRANSDUCTION HISTIDINE KINASE J"/>
    <property type="match status" value="1"/>
</dbReference>
<dbReference type="CDD" id="cd00130">
    <property type="entry name" value="PAS"/>
    <property type="match status" value="1"/>
</dbReference>
<evidence type="ECO:0000256" key="6">
    <source>
        <dbReference type="ARBA" id="ARBA00022692"/>
    </source>
</evidence>
<dbReference type="SMART" id="SM00387">
    <property type="entry name" value="HATPase_c"/>
    <property type="match status" value="1"/>
</dbReference>
<keyword evidence="7" id="KW-0547">Nucleotide-binding</keyword>
<dbReference type="NCBIfam" id="TIGR00229">
    <property type="entry name" value="sensory_box"/>
    <property type="match status" value="2"/>
</dbReference>
<feature type="domain" description="PAS" evidence="18">
    <location>
        <begin position="479"/>
        <end position="552"/>
    </location>
</feature>
<dbReference type="PROSITE" id="PS50112">
    <property type="entry name" value="PAS"/>
    <property type="match status" value="1"/>
</dbReference>
<feature type="coiled-coil region" evidence="14">
    <location>
        <begin position="598"/>
        <end position="625"/>
    </location>
</feature>
<dbReference type="SMART" id="SM00086">
    <property type="entry name" value="PAC"/>
    <property type="match status" value="2"/>
</dbReference>
<evidence type="ECO:0000256" key="2">
    <source>
        <dbReference type="ARBA" id="ARBA00004370"/>
    </source>
</evidence>
<dbReference type="InterPro" id="IPR035965">
    <property type="entry name" value="PAS-like_dom_sf"/>
</dbReference>
<evidence type="ECO:0000313" key="20">
    <source>
        <dbReference type="EMBL" id="CRH05767.1"/>
    </source>
</evidence>
<keyword evidence="6 15" id="KW-0812">Transmembrane</keyword>
<dbReference type="PROSITE" id="PS50113">
    <property type="entry name" value="PAC"/>
    <property type="match status" value="2"/>
</dbReference>
<dbReference type="SMART" id="SM00448">
    <property type="entry name" value="REC"/>
    <property type="match status" value="1"/>
</dbReference>
<gene>
    <name evidence="20" type="ORF">MAGMO_1579</name>
</gene>
<evidence type="ECO:0000256" key="5">
    <source>
        <dbReference type="ARBA" id="ARBA00022679"/>
    </source>
</evidence>
<dbReference type="EMBL" id="LO017727">
    <property type="protein sequence ID" value="CRH05767.1"/>
    <property type="molecule type" value="Genomic_DNA"/>
</dbReference>
<dbReference type="SUPFAM" id="SSF55785">
    <property type="entry name" value="PYP-like sensor domain (PAS domain)"/>
    <property type="match status" value="2"/>
</dbReference>
<dbReference type="GO" id="GO:0005524">
    <property type="term" value="F:ATP binding"/>
    <property type="evidence" value="ECO:0007669"/>
    <property type="project" value="UniProtKB-KW"/>
</dbReference>
<dbReference type="FunFam" id="3.30.565.10:FF:000010">
    <property type="entry name" value="Sensor histidine kinase RcsC"/>
    <property type="match status" value="1"/>
</dbReference>
<dbReference type="PROSITE" id="PS50109">
    <property type="entry name" value="HIS_KIN"/>
    <property type="match status" value="1"/>
</dbReference>
<keyword evidence="5 20" id="KW-0808">Transferase</keyword>
<dbReference type="InterPro" id="IPR036097">
    <property type="entry name" value="HisK_dim/P_sf"/>
</dbReference>
<keyword evidence="9" id="KW-0067">ATP-binding</keyword>
<evidence type="ECO:0000256" key="15">
    <source>
        <dbReference type="SAM" id="Phobius"/>
    </source>
</evidence>
<feature type="domain" description="PAC" evidence="19">
    <location>
        <begin position="554"/>
        <end position="607"/>
    </location>
</feature>
<dbReference type="CDD" id="cd06225">
    <property type="entry name" value="HAMP"/>
    <property type="match status" value="1"/>
</dbReference>
<feature type="modified residue" description="4-aspartylphosphate" evidence="13">
    <location>
        <position position="922"/>
    </location>
</feature>
<dbReference type="CDD" id="cd16922">
    <property type="entry name" value="HATPase_EvgS-ArcB-TorS-like"/>
    <property type="match status" value="1"/>
</dbReference>
<dbReference type="PROSITE" id="PS50110">
    <property type="entry name" value="RESPONSE_REGULATORY"/>
    <property type="match status" value="1"/>
</dbReference>
<evidence type="ECO:0000256" key="14">
    <source>
        <dbReference type="SAM" id="Coils"/>
    </source>
</evidence>
<dbReference type="InterPro" id="IPR004358">
    <property type="entry name" value="Sig_transdc_His_kin-like_C"/>
</dbReference>
<evidence type="ECO:0000256" key="3">
    <source>
        <dbReference type="ARBA" id="ARBA00012438"/>
    </source>
</evidence>
<dbReference type="SUPFAM" id="SSF55874">
    <property type="entry name" value="ATPase domain of HSP90 chaperone/DNA topoisomerase II/histidine kinase"/>
    <property type="match status" value="1"/>
</dbReference>
<dbReference type="PANTHER" id="PTHR45339">
    <property type="entry name" value="HYBRID SIGNAL TRANSDUCTION HISTIDINE KINASE J"/>
    <property type="match status" value="1"/>
</dbReference>
<feature type="domain" description="Response regulatory" evidence="17">
    <location>
        <begin position="873"/>
        <end position="993"/>
    </location>
</feature>
<dbReference type="SMART" id="SM00091">
    <property type="entry name" value="PAS"/>
    <property type="match status" value="2"/>
</dbReference>
<dbReference type="Pfam" id="PF08447">
    <property type="entry name" value="PAS_3"/>
    <property type="match status" value="2"/>
</dbReference>
<keyword evidence="8 20" id="KW-0418">Kinase</keyword>
<organism evidence="20">
    <name type="scientific">Magnetococcus massalia (strain MO-1)</name>
    <dbReference type="NCBI Taxonomy" id="451514"/>
    <lineage>
        <taxon>Bacteria</taxon>
        <taxon>Pseudomonadati</taxon>
        <taxon>Pseudomonadota</taxon>
        <taxon>Magnetococcia</taxon>
        <taxon>Magnetococcales</taxon>
        <taxon>Magnetococcaceae</taxon>
        <taxon>Magnetococcus</taxon>
    </lineage>
</organism>
<keyword evidence="12 15" id="KW-0472">Membrane</keyword>
<name>A0A1S7LI49_MAGMO</name>
<evidence type="ECO:0000259" key="19">
    <source>
        <dbReference type="PROSITE" id="PS50113"/>
    </source>
</evidence>
<dbReference type="InterPro" id="IPR005467">
    <property type="entry name" value="His_kinase_dom"/>
</dbReference>
<proteinExistence type="predicted"/>